<comment type="catalytic activity">
    <reaction evidence="15">
        <text>hydrogencarbonate + NH4(+) + 2 ATP = carbamoyl phosphate + 2 ADP + phosphate + 2 H(+)</text>
        <dbReference type="Rhea" id="RHEA:18029"/>
        <dbReference type="ChEBI" id="CHEBI:15378"/>
        <dbReference type="ChEBI" id="CHEBI:17544"/>
        <dbReference type="ChEBI" id="CHEBI:28938"/>
        <dbReference type="ChEBI" id="CHEBI:30616"/>
        <dbReference type="ChEBI" id="CHEBI:43474"/>
        <dbReference type="ChEBI" id="CHEBI:58228"/>
        <dbReference type="ChEBI" id="CHEBI:456216"/>
        <dbReference type="EC" id="6.3.4.16"/>
    </reaction>
</comment>
<sequence>MPFVGLPINPIQFFAKNEIIVSEICSKFNGVFGFLSDFTVPLQNIFLILPQFGLKQYFLINPSLMPKDSSIKHVLIIGSGPIVIGQACEFDYAGSQAARSLREEGIIVTLINSNPATIMTDPVTADNVYLLPLEKKSIVQILKDHPDIDAVLPTMGGQTALNLAIDCEKGGVWAKYGVNMIGVDIDAIDTAENREKFKALMEKIGVGVCKGATATSFLQGKEIAQEIGFPLIIRASYTLGGAGGAFVEKEEDFEGALVAGLQASPVHEVLIEQSILGWKEYELEVMRDNIGNMIVICSIENFDPMGVHTGDSITVAPAMTLPDTTFQRMRNYAITMMNSIGNFAGGCNVQFSVSPNNSEIIGIEINPRVSRSSALASKATGYPIAKVAAKLAIGYNLDELKNSITGTTSAFFEPSIDYVIVKVPRWNFDKFKGSDRRLGLSMKSVGEVMGIGRNFQEALQKACQSLEIKRNGLGADGKELRNQEEILYSLANPSWNRLFHIYDAFKLGISFRTIHDLTKIDKWFLKQIEELIHLEREIEKFKIGTIPVELMDLAKRKGYADRQIAHLLDCLESEVFDKRYTEMGIKRVYKLVDTCSAEFEAKTPYYYSSFGTENESIKSDRKKVVVLGSGPNRVGQGIEFDYSCVHGVLAAKECGYETIMINCNPETVSTDFDIADKLYFEPVFWEHIYEIILHEQPEGVIVQLGGQTALKLAEKMDKYGIKIIGTSFEALDLAEDRGRFSSLLKDLDVPYPEFGTIHNTDEALELCKTIGFPLLVRPSYVLGGQGMKIVINEKELEQHVVDVLRDIPNNEILLDHFLEGAIEAEADAICDGENVYIIGIMQHIEPAGIHSGDSYAVLPPYNLGDLVIRQIETYTEKIALALKTVGLINIQFAIKNDKVYIIEANPRASRTVPFICKAYREPYVNYAVKVMLGEKKVTDFEFKPYKKGYAIKEPVFSFHKFPKVNKELGPEMKSTGEAIYFIDDLMDDYFLKIYAERNLYLSR</sequence>
<dbReference type="Proteomes" id="UP000249610">
    <property type="component" value="Unassembled WGS sequence"/>
</dbReference>
<dbReference type="FunFam" id="1.10.1030.10:FF:000002">
    <property type="entry name" value="Carbamoyl-phosphate synthase large chain"/>
    <property type="match status" value="1"/>
</dbReference>
<dbReference type="PRINTS" id="PR00098">
    <property type="entry name" value="CPSASE"/>
</dbReference>
<dbReference type="SUPFAM" id="SSF56059">
    <property type="entry name" value="Glutathione synthetase ATP-binding domain-like"/>
    <property type="match status" value="2"/>
</dbReference>
<dbReference type="GO" id="GO:0004087">
    <property type="term" value="F:carbamoyl-phosphate synthase (ammonia) activity"/>
    <property type="evidence" value="ECO:0007669"/>
    <property type="project" value="UniProtKB-EC"/>
</dbReference>
<keyword evidence="13" id="KW-0665">Pyrimidine biosynthesis</keyword>
<dbReference type="PROSITE" id="PS00866">
    <property type="entry name" value="CPSASE_1"/>
    <property type="match status" value="2"/>
</dbReference>
<dbReference type="NCBIfam" id="TIGR01369">
    <property type="entry name" value="CPSaseII_lrg"/>
    <property type="match status" value="1"/>
</dbReference>
<keyword evidence="5" id="KW-0055">Arginine biosynthesis</keyword>
<evidence type="ECO:0000313" key="22">
    <source>
        <dbReference type="Proteomes" id="UP000249610"/>
    </source>
</evidence>
<dbReference type="Gene3D" id="1.10.1030.10">
    <property type="entry name" value="Carbamoyl-phosphate synthetase, large subunit oligomerisation domain"/>
    <property type="match status" value="1"/>
</dbReference>
<keyword evidence="9" id="KW-0677">Repeat</keyword>
<dbReference type="InterPro" id="IPR058047">
    <property type="entry name" value="CPSase_preATP-grasp"/>
</dbReference>
<dbReference type="NCBIfam" id="NF009455">
    <property type="entry name" value="PRK12815.1"/>
    <property type="match status" value="1"/>
</dbReference>
<evidence type="ECO:0000256" key="7">
    <source>
        <dbReference type="ARBA" id="ARBA00022605"/>
    </source>
</evidence>
<dbReference type="InterPro" id="IPR005479">
    <property type="entry name" value="CPAse_ATP-bd"/>
</dbReference>
<dbReference type="GO" id="GO:0004088">
    <property type="term" value="F:carbamoyl-phosphate synthase (glutamine-hydrolyzing) activity"/>
    <property type="evidence" value="ECO:0007669"/>
    <property type="project" value="UniProtKB-EC"/>
</dbReference>
<evidence type="ECO:0000259" key="20">
    <source>
        <dbReference type="PROSITE" id="PS50975"/>
    </source>
</evidence>
<feature type="domain" description="ATP-grasp" evidence="20">
    <location>
        <begin position="741"/>
        <end position="932"/>
    </location>
</feature>
<keyword evidence="8" id="KW-0479">Metal-binding</keyword>
<dbReference type="GO" id="GO:0006526">
    <property type="term" value="P:L-arginine biosynthetic process"/>
    <property type="evidence" value="ECO:0007669"/>
    <property type="project" value="UniProtKB-KW"/>
</dbReference>
<dbReference type="SMART" id="SM01096">
    <property type="entry name" value="CPSase_L_D3"/>
    <property type="match status" value="1"/>
</dbReference>
<comment type="cofactor">
    <cofactor evidence="1">
        <name>Mn(2+)</name>
        <dbReference type="ChEBI" id="CHEBI:29035"/>
    </cofactor>
</comment>
<evidence type="ECO:0000256" key="11">
    <source>
        <dbReference type="ARBA" id="ARBA00022840"/>
    </source>
</evidence>
<dbReference type="Gene3D" id="3.30.470.20">
    <property type="entry name" value="ATP-grasp fold, B domain"/>
    <property type="match status" value="2"/>
</dbReference>
<dbReference type="Pfam" id="PF25596">
    <property type="entry name" value="CPSase_L_D1"/>
    <property type="match status" value="2"/>
</dbReference>
<evidence type="ECO:0000256" key="19">
    <source>
        <dbReference type="PROSITE-ProRule" id="PRU00409"/>
    </source>
</evidence>
<comment type="catalytic activity">
    <reaction evidence="16">
        <text>hydrogencarbonate + L-glutamine + 2 ATP + H2O = carbamoyl phosphate + L-glutamate + 2 ADP + phosphate + 2 H(+)</text>
        <dbReference type="Rhea" id="RHEA:18633"/>
        <dbReference type="ChEBI" id="CHEBI:15377"/>
        <dbReference type="ChEBI" id="CHEBI:15378"/>
        <dbReference type="ChEBI" id="CHEBI:17544"/>
        <dbReference type="ChEBI" id="CHEBI:29985"/>
        <dbReference type="ChEBI" id="CHEBI:30616"/>
        <dbReference type="ChEBI" id="CHEBI:43474"/>
        <dbReference type="ChEBI" id="CHEBI:58228"/>
        <dbReference type="ChEBI" id="CHEBI:58359"/>
        <dbReference type="ChEBI" id="CHEBI:456216"/>
        <dbReference type="EC" id="6.3.5.5"/>
    </reaction>
</comment>
<keyword evidence="14" id="KW-0464">Manganese</keyword>
<dbReference type="PANTHER" id="PTHR11405:SF53">
    <property type="entry name" value="CARBAMOYL-PHOSPHATE SYNTHASE [AMMONIA], MITOCHONDRIAL"/>
    <property type="match status" value="1"/>
</dbReference>
<dbReference type="SUPFAM" id="SSF48108">
    <property type="entry name" value="Carbamoyl phosphate synthetase, large subunit connection domain"/>
    <property type="match status" value="1"/>
</dbReference>
<dbReference type="Pfam" id="PF02786">
    <property type="entry name" value="CPSase_L_D2"/>
    <property type="match status" value="2"/>
</dbReference>
<dbReference type="InterPro" id="IPR016185">
    <property type="entry name" value="PreATP-grasp_dom_sf"/>
</dbReference>
<dbReference type="SMART" id="SM01209">
    <property type="entry name" value="GARS_A"/>
    <property type="match status" value="1"/>
</dbReference>
<dbReference type="InterPro" id="IPR013815">
    <property type="entry name" value="ATP_grasp_subdomain_1"/>
</dbReference>
<evidence type="ECO:0000256" key="17">
    <source>
        <dbReference type="ARBA" id="ARBA00057223"/>
    </source>
</evidence>
<dbReference type="Gene3D" id="3.40.50.20">
    <property type="match status" value="2"/>
</dbReference>
<dbReference type="PANTHER" id="PTHR11405">
    <property type="entry name" value="CARBAMOYLTRANSFERASE FAMILY MEMBER"/>
    <property type="match status" value="1"/>
</dbReference>
<feature type="domain" description="ATP-grasp" evidence="20">
    <location>
        <begin position="198"/>
        <end position="393"/>
    </location>
</feature>
<dbReference type="SUPFAM" id="SSF52440">
    <property type="entry name" value="PreATP-grasp domain"/>
    <property type="match status" value="2"/>
</dbReference>
<dbReference type="InterPro" id="IPR036897">
    <property type="entry name" value="CarbamoylP_synth_lsu_oligo_sf"/>
</dbReference>
<dbReference type="GO" id="GO:0046872">
    <property type="term" value="F:metal ion binding"/>
    <property type="evidence" value="ECO:0007669"/>
    <property type="project" value="UniProtKB-KW"/>
</dbReference>
<dbReference type="FunFam" id="3.30.470.20:FF:000007">
    <property type="entry name" value="Carbamoyl-phosphate synthase large chain"/>
    <property type="match status" value="1"/>
</dbReference>
<dbReference type="PROSITE" id="PS00867">
    <property type="entry name" value="CPSASE_2"/>
    <property type="match status" value="1"/>
</dbReference>
<protein>
    <submittedName>
        <fullName evidence="21">Carbamoyl-phosphate synthase large subunit</fullName>
    </submittedName>
</protein>
<evidence type="ECO:0000256" key="2">
    <source>
        <dbReference type="ARBA" id="ARBA00004812"/>
    </source>
</evidence>
<dbReference type="GO" id="GO:0006221">
    <property type="term" value="P:pyrimidine nucleotide biosynthetic process"/>
    <property type="evidence" value="ECO:0007669"/>
    <property type="project" value="UniProtKB-KW"/>
</dbReference>
<keyword evidence="11 19" id="KW-0067">ATP-binding</keyword>
<dbReference type="Pfam" id="PF02787">
    <property type="entry name" value="CPSase_L_D3"/>
    <property type="match status" value="1"/>
</dbReference>
<comment type="similarity">
    <text evidence="4">Belongs to the CarB family.</text>
</comment>
<dbReference type="InterPro" id="IPR005480">
    <property type="entry name" value="CPSase_lsu_oligo"/>
</dbReference>
<evidence type="ECO:0000256" key="5">
    <source>
        <dbReference type="ARBA" id="ARBA00022571"/>
    </source>
</evidence>
<proteinExistence type="inferred from homology"/>
<accession>A0A327PE12</accession>
<dbReference type="InterPro" id="IPR006275">
    <property type="entry name" value="CPSase_lsu"/>
</dbReference>
<evidence type="ECO:0000256" key="10">
    <source>
        <dbReference type="ARBA" id="ARBA00022741"/>
    </source>
</evidence>
<keyword evidence="7" id="KW-0028">Amino-acid biosynthesis</keyword>
<name>A0A327PE12_9BACT</name>
<comment type="pathway">
    <text evidence="2">Pyrimidine metabolism; UMP biosynthesis via de novo pathway; (S)-dihydroorotate from bicarbonate: step 1/3.</text>
</comment>
<evidence type="ECO:0000256" key="6">
    <source>
        <dbReference type="ARBA" id="ARBA00022598"/>
    </source>
</evidence>
<dbReference type="GO" id="GO:0005524">
    <property type="term" value="F:ATP binding"/>
    <property type="evidence" value="ECO:0007669"/>
    <property type="project" value="UniProtKB-UniRule"/>
</dbReference>
<evidence type="ECO:0000256" key="4">
    <source>
        <dbReference type="ARBA" id="ARBA00009799"/>
    </source>
</evidence>
<dbReference type="NCBIfam" id="NF003671">
    <property type="entry name" value="PRK05294.1"/>
    <property type="match status" value="1"/>
</dbReference>
<dbReference type="EMBL" id="QLLK01000005">
    <property type="protein sequence ID" value="RAI89903.1"/>
    <property type="molecule type" value="Genomic_DNA"/>
</dbReference>
<dbReference type="GO" id="GO:0006541">
    <property type="term" value="P:glutamine metabolic process"/>
    <property type="evidence" value="ECO:0007669"/>
    <property type="project" value="TreeGrafter"/>
</dbReference>
<evidence type="ECO:0000256" key="3">
    <source>
        <dbReference type="ARBA" id="ARBA00005077"/>
    </source>
</evidence>
<comment type="pathway">
    <text evidence="3">Amino-acid biosynthesis; L-arginine biosynthesis; carbamoyl phosphate from bicarbonate: step 1/1.</text>
</comment>
<dbReference type="InterPro" id="IPR011761">
    <property type="entry name" value="ATP-grasp"/>
</dbReference>
<keyword evidence="22" id="KW-1185">Reference proteome</keyword>
<evidence type="ECO:0000256" key="8">
    <source>
        <dbReference type="ARBA" id="ARBA00022723"/>
    </source>
</evidence>
<evidence type="ECO:0000256" key="9">
    <source>
        <dbReference type="ARBA" id="ARBA00022737"/>
    </source>
</evidence>
<dbReference type="PROSITE" id="PS50975">
    <property type="entry name" value="ATP_GRASP"/>
    <property type="match status" value="2"/>
</dbReference>
<evidence type="ECO:0000256" key="15">
    <source>
        <dbReference type="ARBA" id="ARBA00047359"/>
    </source>
</evidence>
<comment type="subunit">
    <text evidence="18">Composed of two chains; the small (or glutamine) chain promotes the hydrolysis of glutamine to ammonia, which is used by the large (or ammonia) chain to synthesize carbamoyl phosphate. Tetramer of heterodimers (alpha,beta)4.</text>
</comment>
<evidence type="ECO:0000256" key="14">
    <source>
        <dbReference type="ARBA" id="ARBA00023211"/>
    </source>
</evidence>
<keyword evidence="10 19" id="KW-0547">Nucleotide-binding</keyword>
<evidence type="ECO:0000256" key="1">
    <source>
        <dbReference type="ARBA" id="ARBA00001936"/>
    </source>
</evidence>
<organism evidence="21 22">
    <name type="scientific">Algoriphagus yeomjeoni</name>
    <dbReference type="NCBI Taxonomy" id="291403"/>
    <lineage>
        <taxon>Bacteria</taxon>
        <taxon>Pseudomonadati</taxon>
        <taxon>Bacteroidota</taxon>
        <taxon>Cytophagia</taxon>
        <taxon>Cytophagales</taxon>
        <taxon>Cyclobacteriaceae</taxon>
        <taxon>Algoriphagus</taxon>
    </lineage>
</organism>
<reference evidence="21 22" key="1">
    <citation type="submission" date="2018-06" db="EMBL/GenBank/DDBJ databases">
        <title>Genomic Encyclopedia of Archaeal and Bacterial Type Strains, Phase II (KMG-II): from individual species to whole genera.</title>
        <authorList>
            <person name="Goeker M."/>
        </authorList>
    </citation>
    <scope>NUCLEOTIDE SEQUENCE [LARGE SCALE GENOMIC DNA]</scope>
    <source>
        <strain evidence="21 22">DSM 23446</strain>
    </source>
</reference>
<keyword evidence="12" id="KW-0460">Magnesium</keyword>
<dbReference type="InterPro" id="IPR005483">
    <property type="entry name" value="CPSase_dom"/>
</dbReference>
<dbReference type="FunFam" id="3.40.50.20:FF:000001">
    <property type="entry name" value="Carbamoyl-phosphate synthase large chain"/>
    <property type="match status" value="2"/>
</dbReference>
<keyword evidence="6" id="KW-0436">Ligase</keyword>
<evidence type="ECO:0000313" key="21">
    <source>
        <dbReference type="EMBL" id="RAI89903.1"/>
    </source>
</evidence>
<dbReference type="GO" id="GO:0005737">
    <property type="term" value="C:cytoplasm"/>
    <property type="evidence" value="ECO:0007669"/>
    <property type="project" value="TreeGrafter"/>
</dbReference>
<evidence type="ECO:0000256" key="13">
    <source>
        <dbReference type="ARBA" id="ARBA00022975"/>
    </source>
</evidence>
<evidence type="ECO:0000256" key="16">
    <source>
        <dbReference type="ARBA" id="ARBA00048816"/>
    </source>
</evidence>
<gene>
    <name evidence="21" type="ORF">LV83_01903</name>
</gene>
<comment type="function">
    <text evidence="17">Large subunit of the glutamine-dependent carbamoyl phosphate synthetase (CPSase). CPSase catalyzes the formation of carbamoyl phosphate from the ammonia moiety of glutamine, carbonate, and phosphate donated by ATP, constituting the first step of 2 biosynthetic pathways, one leading to arginine and/or urea and the other to pyrimidine nucleotides. The large subunit (synthetase) binds the substrates ammonia (free or transferred from glutamine from the small subunit), hydrogencarbonate and ATP and carries out an ATP-coupled ligase reaction, activating hydrogencarbonate by forming carboxy phosphate which reacts with ammonia to form carbamoyl phosphate.</text>
</comment>
<dbReference type="Gene3D" id="3.30.1490.20">
    <property type="entry name" value="ATP-grasp fold, A domain"/>
    <property type="match status" value="1"/>
</dbReference>
<dbReference type="AlphaFoldDB" id="A0A327PE12"/>
<dbReference type="FunFam" id="3.30.470.20:FF:000026">
    <property type="entry name" value="Carbamoyl-phosphate synthase large chain"/>
    <property type="match status" value="1"/>
</dbReference>
<evidence type="ECO:0000256" key="18">
    <source>
        <dbReference type="ARBA" id="ARBA00062056"/>
    </source>
</evidence>
<comment type="caution">
    <text evidence="21">The sequence shown here is derived from an EMBL/GenBank/DDBJ whole genome shotgun (WGS) entry which is preliminary data.</text>
</comment>
<evidence type="ECO:0000256" key="12">
    <source>
        <dbReference type="ARBA" id="ARBA00022842"/>
    </source>
</evidence>